<evidence type="ECO:0000313" key="1">
    <source>
        <dbReference type="EMBL" id="SHL90934.1"/>
    </source>
</evidence>
<gene>
    <name evidence="1" type="ORF">SAMN05444159_7161</name>
</gene>
<protein>
    <submittedName>
        <fullName evidence="1">Uncharacterized protein</fullName>
    </submittedName>
</protein>
<dbReference type="EMBL" id="LT670844">
    <property type="protein sequence ID" value="SHL90934.1"/>
    <property type="molecule type" value="Genomic_DNA"/>
</dbReference>
<organism evidence="1 2">
    <name type="scientific">Bradyrhizobium lablabi</name>
    <dbReference type="NCBI Taxonomy" id="722472"/>
    <lineage>
        <taxon>Bacteria</taxon>
        <taxon>Pseudomonadati</taxon>
        <taxon>Pseudomonadota</taxon>
        <taxon>Alphaproteobacteria</taxon>
        <taxon>Hyphomicrobiales</taxon>
        <taxon>Nitrobacteraceae</taxon>
        <taxon>Bradyrhizobium</taxon>
    </lineage>
</organism>
<evidence type="ECO:0000313" key="2">
    <source>
        <dbReference type="Proteomes" id="UP000189935"/>
    </source>
</evidence>
<proteinExistence type="predicted"/>
<dbReference type="AlphaFoldDB" id="A0A1M7EGS3"/>
<accession>A0A1M7EGS3</accession>
<sequence>MFQQNQVQVPQREKPICQKCRKPMKLMLVKDMRGRKYQCIDCEGEDPLRSPIIGRLLQLVPASE</sequence>
<name>A0A1M7EGS3_9BRAD</name>
<reference evidence="1 2" key="1">
    <citation type="submission" date="2016-11" db="EMBL/GenBank/DDBJ databases">
        <authorList>
            <person name="Jaros S."/>
            <person name="Januszkiewicz K."/>
            <person name="Wedrychowicz H."/>
        </authorList>
    </citation>
    <scope>NUCLEOTIDE SEQUENCE [LARGE SCALE GENOMIC DNA]</scope>
    <source>
        <strain evidence="1 2">GAS499</strain>
    </source>
</reference>
<dbReference type="Proteomes" id="UP000189935">
    <property type="component" value="Chromosome I"/>
</dbReference>